<feature type="binding site" evidence="7">
    <location>
        <position position="19"/>
    </location>
    <ligand>
        <name>Zn(2+)</name>
        <dbReference type="ChEBI" id="CHEBI:29105"/>
    </ligand>
</feature>
<dbReference type="EMBL" id="PFEM01000037">
    <property type="protein sequence ID" value="PJE69885.1"/>
    <property type="molecule type" value="Genomic_DNA"/>
</dbReference>
<comment type="function">
    <text evidence="7">Binds the 23S rRNA.</text>
</comment>
<evidence type="ECO:0000256" key="1">
    <source>
        <dbReference type="ARBA" id="ARBA00009296"/>
    </source>
</evidence>
<evidence type="ECO:0000256" key="3">
    <source>
        <dbReference type="ARBA" id="ARBA00022884"/>
    </source>
</evidence>
<dbReference type="InterPro" id="IPR042105">
    <property type="entry name" value="Ribosomal_bL31_sf"/>
</dbReference>
<accession>A0A2M8L6L9</accession>
<evidence type="ECO:0000256" key="6">
    <source>
        <dbReference type="ARBA" id="ARBA00035687"/>
    </source>
</evidence>
<comment type="subunit">
    <text evidence="7">Part of the 50S ribosomal subunit.</text>
</comment>
<evidence type="ECO:0000256" key="8">
    <source>
        <dbReference type="SAM" id="MobiDB-lite"/>
    </source>
</evidence>
<keyword evidence="7" id="KW-0862">Zinc</keyword>
<gene>
    <name evidence="7" type="primary">rpmE</name>
    <name evidence="9" type="ORF">COU97_02795</name>
</gene>
<comment type="cofactor">
    <cofactor evidence="7">
        <name>Zn(2+)</name>
        <dbReference type="ChEBI" id="CHEBI:29105"/>
    </cofactor>
    <text evidence="7">Binds 1 zinc ion per subunit.</text>
</comment>
<dbReference type="GO" id="GO:0019843">
    <property type="term" value="F:rRNA binding"/>
    <property type="evidence" value="ECO:0007669"/>
    <property type="project" value="UniProtKB-KW"/>
</dbReference>
<evidence type="ECO:0000256" key="4">
    <source>
        <dbReference type="ARBA" id="ARBA00022980"/>
    </source>
</evidence>
<keyword evidence="7" id="KW-0479">Metal-binding</keyword>
<dbReference type="GO" id="GO:0046872">
    <property type="term" value="F:metal ion binding"/>
    <property type="evidence" value="ECO:0007669"/>
    <property type="project" value="UniProtKB-KW"/>
</dbReference>
<evidence type="ECO:0000256" key="2">
    <source>
        <dbReference type="ARBA" id="ARBA00022730"/>
    </source>
</evidence>
<dbReference type="NCBIfam" id="NF001809">
    <property type="entry name" value="PRK00528.1"/>
    <property type="match status" value="1"/>
</dbReference>
<dbReference type="GO" id="GO:0005840">
    <property type="term" value="C:ribosome"/>
    <property type="evidence" value="ECO:0007669"/>
    <property type="project" value="UniProtKB-KW"/>
</dbReference>
<protein>
    <recommendedName>
        <fullName evidence="6 7">Large ribosomal subunit protein bL31</fullName>
    </recommendedName>
</protein>
<comment type="caution">
    <text evidence="9">The sequence shown here is derived from an EMBL/GenBank/DDBJ whole genome shotgun (WGS) entry which is preliminary data.</text>
</comment>
<dbReference type="PRINTS" id="PR01249">
    <property type="entry name" value="RIBOSOMALL31"/>
</dbReference>
<dbReference type="Pfam" id="PF01197">
    <property type="entry name" value="Ribosomal_L31"/>
    <property type="match status" value="1"/>
</dbReference>
<dbReference type="Gene3D" id="4.10.830.30">
    <property type="entry name" value="Ribosomal protein L31"/>
    <property type="match status" value="1"/>
</dbReference>
<dbReference type="PANTHER" id="PTHR33280">
    <property type="entry name" value="50S RIBOSOMAL PROTEIN L31, CHLOROPLASTIC"/>
    <property type="match status" value="1"/>
</dbReference>
<keyword evidence="3 7" id="KW-0694">RNA-binding</keyword>
<dbReference type="SUPFAM" id="SSF143800">
    <property type="entry name" value="L28p-like"/>
    <property type="match status" value="1"/>
</dbReference>
<dbReference type="AlphaFoldDB" id="A0A2M8L6L9"/>
<evidence type="ECO:0000256" key="7">
    <source>
        <dbReference type="HAMAP-Rule" id="MF_00501"/>
    </source>
</evidence>
<keyword evidence="4 7" id="KW-0689">Ribosomal protein</keyword>
<dbReference type="HAMAP" id="MF_00501">
    <property type="entry name" value="Ribosomal_bL31_1"/>
    <property type="match status" value="1"/>
</dbReference>
<dbReference type="PANTHER" id="PTHR33280:SF1">
    <property type="entry name" value="LARGE RIBOSOMAL SUBUNIT PROTEIN BL31C"/>
    <property type="match status" value="1"/>
</dbReference>
<dbReference type="NCBIfam" id="NF000612">
    <property type="entry name" value="PRK00019.1"/>
    <property type="match status" value="1"/>
</dbReference>
<dbReference type="Proteomes" id="UP000231579">
    <property type="component" value="Unassembled WGS sequence"/>
</dbReference>
<evidence type="ECO:0000313" key="10">
    <source>
        <dbReference type="Proteomes" id="UP000231579"/>
    </source>
</evidence>
<feature type="compositionally biased region" description="Basic and acidic residues" evidence="8">
    <location>
        <begin position="83"/>
        <end position="98"/>
    </location>
</feature>
<organism evidence="9 10">
    <name type="scientific">Candidatus Shapirobacteria bacterium CG10_big_fil_rev_8_21_14_0_10_48_15</name>
    <dbReference type="NCBI Taxonomy" id="1974484"/>
    <lineage>
        <taxon>Bacteria</taxon>
        <taxon>Candidatus Shapironibacteriota</taxon>
    </lineage>
</organism>
<dbReference type="InterPro" id="IPR034704">
    <property type="entry name" value="Ribosomal_bL28/bL31-like_sf"/>
</dbReference>
<dbReference type="InterPro" id="IPR027491">
    <property type="entry name" value="Ribosomal_bL31_A"/>
</dbReference>
<feature type="binding site" evidence="7">
    <location>
        <position position="40"/>
    </location>
    <ligand>
        <name>Zn(2+)</name>
        <dbReference type="ChEBI" id="CHEBI:29105"/>
    </ligand>
</feature>
<dbReference type="GO" id="GO:0006412">
    <property type="term" value="P:translation"/>
    <property type="evidence" value="ECO:0007669"/>
    <property type="project" value="UniProtKB-UniRule"/>
</dbReference>
<feature type="binding site" evidence="7">
    <location>
        <position position="37"/>
    </location>
    <ligand>
        <name>Zn(2+)</name>
        <dbReference type="ChEBI" id="CHEBI:29105"/>
    </ligand>
</feature>
<reference evidence="10" key="1">
    <citation type="submission" date="2017-09" db="EMBL/GenBank/DDBJ databases">
        <title>Depth-based differentiation of microbial function through sediment-hosted aquifers and enrichment of novel symbionts in the deep terrestrial subsurface.</title>
        <authorList>
            <person name="Probst A.J."/>
            <person name="Ladd B."/>
            <person name="Jarett J.K."/>
            <person name="Geller-Mcgrath D.E."/>
            <person name="Sieber C.M.K."/>
            <person name="Emerson J.B."/>
            <person name="Anantharaman K."/>
            <person name="Thomas B.C."/>
            <person name="Malmstrom R."/>
            <person name="Stieglmeier M."/>
            <person name="Klingl A."/>
            <person name="Woyke T."/>
            <person name="Ryan C.M."/>
            <person name="Banfield J.F."/>
        </authorList>
    </citation>
    <scope>NUCLEOTIDE SEQUENCE [LARGE SCALE GENOMIC DNA]</scope>
</reference>
<dbReference type="PROSITE" id="PS01143">
    <property type="entry name" value="RIBOSOMAL_L31"/>
    <property type="match status" value="1"/>
</dbReference>
<comment type="similarity">
    <text evidence="1 7">Belongs to the bacterial ribosomal protein bL31 family. Type A subfamily.</text>
</comment>
<dbReference type="GO" id="GO:1990904">
    <property type="term" value="C:ribonucleoprotein complex"/>
    <property type="evidence" value="ECO:0007669"/>
    <property type="project" value="UniProtKB-KW"/>
</dbReference>
<evidence type="ECO:0000313" key="9">
    <source>
        <dbReference type="EMBL" id="PJE69885.1"/>
    </source>
</evidence>
<sequence>MKQAVHPKWYPEAKVTCACGNSFTTGSTLPAIQVDICSQCHPFFTGQTRFVDTQGRVEKFQAKQKAVAGKKYIKKKDKKILQEKREREEEKKRPKTLKEVLLAKS</sequence>
<feature type="binding site" evidence="7">
    <location>
        <position position="17"/>
    </location>
    <ligand>
        <name>Zn(2+)</name>
        <dbReference type="ChEBI" id="CHEBI:29105"/>
    </ligand>
</feature>
<feature type="region of interest" description="Disordered" evidence="8">
    <location>
        <begin position="83"/>
        <end position="105"/>
    </location>
</feature>
<dbReference type="InterPro" id="IPR002150">
    <property type="entry name" value="Ribosomal_bL31"/>
</dbReference>
<keyword evidence="5 7" id="KW-0687">Ribonucleoprotein</keyword>
<keyword evidence="2 7" id="KW-0699">rRNA-binding</keyword>
<evidence type="ECO:0000256" key="5">
    <source>
        <dbReference type="ARBA" id="ARBA00023274"/>
    </source>
</evidence>
<name>A0A2M8L6L9_9BACT</name>
<dbReference type="NCBIfam" id="TIGR00105">
    <property type="entry name" value="L31"/>
    <property type="match status" value="1"/>
</dbReference>
<dbReference type="GO" id="GO:0003735">
    <property type="term" value="F:structural constituent of ribosome"/>
    <property type="evidence" value="ECO:0007669"/>
    <property type="project" value="InterPro"/>
</dbReference>
<proteinExistence type="inferred from homology"/>